<dbReference type="SUPFAM" id="SSF49452">
    <property type="entry name" value="Starch-binding domain-like"/>
    <property type="match status" value="1"/>
</dbReference>
<feature type="signal peptide" evidence="12">
    <location>
        <begin position="1"/>
        <end position="20"/>
    </location>
</feature>
<comment type="caution">
    <text evidence="14">The sequence shown here is derived from an EMBL/GenBank/DDBJ whole genome shotgun (WGS) entry which is preliminary data.</text>
</comment>
<comment type="catalytic activity">
    <reaction evidence="1 9">
        <text>Hydrolysis of terminal (1-&gt;4)-linked alpha-D-glucose residues successively from non-reducing ends of the chains with release of beta-D-glucose.</text>
        <dbReference type="EC" id="3.2.1.3"/>
    </reaction>
</comment>
<evidence type="ECO:0000256" key="8">
    <source>
        <dbReference type="ARBA" id="ARBA00023326"/>
    </source>
</evidence>
<dbReference type="InParanoid" id="G4TUZ2"/>
<dbReference type="SUPFAM" id="SSF48208">
    <property type="entry name" value="Six-hairpin glycosidases"/>
    <property type="match status" value="1"/>
</dbReference>
<dbReference type="InterPro" id="IPR002044">
    <property type="entry name" value="CBM20"/>
</dbReference>
<keyword evidence="7 9" id="KW-0326">Glycosidase</keyword>
<reference evidence="14 15" key="1">
    <citation type="journal article" date="2011" name="PLoS Pathog.">
        <title>Endophytic Life Strategies Decoded by Genome and Transcriptome Analyses of the Mutualistic Root Symbiont Piriformospora indica.</title>
        <authorList>
            <person name="Zuccaro A."/>
            <person name="Lahrmann U."/>
            <person name="Guldener U."/>
            <person name="Langen G."/>
            <person name="Pfiffi S."/>
            <person name="Biedenkopf D."/>
            <person name="Wong P."/>
            <person name="Samans B."/>
            <person name="Grimm C."/>
            <person name="Basiewicz M."/>
            <person name="Murat C."/>
            <person name="Martin F."/>
            <person name="Kogel K.H."/>
        </authorList>
    </citation>
    <scope>NUCLEOTIDE SEQUENCE [LARGE SCALE GENOMIC DNA]</scope>
    <source>
        <strain evidence="14 15">DSM 11827</strain>
    </source>
</reference>
<organism evidence="14 15">
    <name type="scientific">Serendipita indica (strain DSM 11827)</name>
    <name type="common">Root endophyte fungus</name>
    <name type="synonym">Piriformospora indica</name>
    <dbReference type="NCBI Taxonomy" id="1109443"/>
    <lineage>
        <taxon>Eukaryota</taxon>
        <taxon>Fungi</taxon>
        <taxon>Dikarya</taxon>
        <taxon>Basidiomycota</taxon>
        <taxon>Agaricomycotina</taxon>
        <taxon>Agaricomycetes</taxon>
        <taxon>Sebacinales</taxon>
        <taxon>Serendipitaceae</taxon>
        <taxon>Serendipita</taxon>
    </lineage>
</organism>
<evidence type="ECO:0000256" key="10">
    <source>
        <dbReference type="PIRSR" id="PIRSR001031-1"/>
    </source>
</evidence>
<keyword evidence="5" id="KW-0325">Glycoprotein</keyword>
<evidence type="ECO:0000256" key="3">
    <source>
        <dbReference type="ARBA" id="ARBA00022729"/>
    </source>
</evidence>
<dbReference type="GO" id="GO:0000272">
    <property type="term" value="P:polysaccharide catabolic process"/>
    <property type="evidence" value="ECO:0007669"/>
    <property type="project" value="UniProtKB-KW"/>
</dbReference>
<dbReference type="PANTHER" id="PTHR31616:SF12">
    <property type="entry name" value="GLUCOAMYLASE"/>
    <property type="match status" value="1"/>
</dbReference>
<evidence type="ECO:0000256" key="9">
    <source>
        <dbReference type="PIRNR" id="PIRNR001031"/>
    </source>
</evidence>
<evidence type="ECO:0000256" key="5">
    <source>
        <dbReference type="ARBA" id="ARBA00023180"/>
    </source>
</evidence>
<dbReference type="Pfam" id="PF00686">
    <property type="entry name" value="CBM_20"/>
    <property type="match status" value="1"/>
</dbReference>
<dbReference type="PROSITE" id="PS51166">
    <property type="entry name" value="CBM20"/>
    <property type="match status" value="1"/>
</dbReference>
<name>G4TUZ2_SERID</name>
<dbReference type="InterPro" id="IPR013783">
    <property type="entry name" value="Ig-like_fold"/>
</dbReference>
<dbReference type="Gene3D" id="2.60.40.10">
    <property type="entry name" value="Immunoglobulins"/>
    <property type="match status" value="1"/>
</dbReference>
<dbReference type="GO" id="GO:2001070">
    <property type="term" value="F:starch binding"/>
    <property type="evidence" value="ECO:0007669"/>
    <property type="project" value="InterPro"/>
</dbReference>
<keyword evidence="3 12" id="KW-0732">Signal</keyword>
<keyword evidence="4 9" id="KW-0378">Hydrolase</keyword>
<comment type="similarity">
    <text evidence="2 9">Belongs to the glycosyl hydrolase 15 family.</text>
</comment>
<dbReference type="FunFam" id="1.50.10.10:FF:000018">
    <property type="entry name" value="Glucoamylase"/>
    <property type="match status" value="1"/>
</dbReference>
<dbReference type="OMA" id="SHFWNQS"/>
<feature type="binding site" evidence="11">
    <location>
        <position position="155"/>
    </location>
    <ligand>
        <name>substrate</name>
    </ligand>
</feature>
<gene>
    <name evidence="14" type="ORF">PIIN_09116</name>
</gene>
<sequence length="596" mass="64380">MLFTSVFSCLLLLSPGGALARASPRENPFNKRVSYTNVADFDTFETPIALAGLYANIGPDGAKSQGAKAGVVIASPSTSDPDYLYTWTRDASLVFKYIVDRFTSGRDSSLRTKIDNFVGHVGRIQQVTNPSGTVSTGGLGEPKFMISEAAFTGEWGRPQRDGPALRATTLIAYANWLRANSNTTHVQNVLWPIISLDLNYVSNNWNSTTFDLWEEVSGASFFTTAAQHRALREGIALATALGAPSSTITAWTTQAQNLLCFLQTYWSPESGFIVANVDPINGAIRSGKDANTVLTTIHTFDPAAGCDSSTFQPCSDKALANLKVYVDSFRSIYPINYGIASNAAVATGRYPEDVYYGGNPWYLTTFAVAEQLYRALQVWDAEGKGIEVTSISLPFFQQFNSSATVTTIPAGSASYTTLTNAIKTFADGFALKGAQFVPSSGALAEQYARNDGTPVSAVDLTWSYASVLTMFDAHDRLAVDSWGAAGLTVPTTCSSGDGKSATVIFKETATTIWGENIYLVGNIEALKNWNTNNPIGPLSTTTYPVWTTLVSIPANTHFEYKFIRKFNGTVTWESGANRWNATGAAGTRLTLNNVWK</sequence>
<dbReference type="InterPro" id="IPR008928">
    <property type="entry name" value="6-hairpin_glycosidase_sf"/>
</dbReference>
<dbReference type="STRING" id="1109443.G4TUZ2"/>
<dbReference type="InterPro" id="IPR000165">
    <property type="entry name" value="Glucoamylase"/>
</dbReference>
<dbReference type="GO" id="GO:0004339">
    <property type="term" value="F:glucan 1,4-alpha-glucosidase activity"/>
    <property type="evidence" value="ECO:0007669"/>
    <property type="project" value="UniProtKB-EC"/>
</dbReference>
<dbReference type="EMBL" id="CAFZ01000402">
    <property type="protein sequence ID" value="CCA75132.1"/>
    <property type="molecule type" value="Genomic_DNA"/>
</dbReference>
<dbReference type="PANTHER" id="PTHR31616">
    <property type="entry name" value="TREHALASE"/>
    <property type="match status" value="1"/>
</dbReference>
<feature type="active site" description="Proton acceptor" evidence="10">
    <location>
        <position position="211"/>
    </location>
</feature>
<dbReference type="SMART" id="SM01065">
    <property type="entry name" value="CBM_2"/>
    <property type="match status" value="1"/>
</dbReference>
<proteinExistence type="inferred from homology"/>
<dbReference type="GO" id="GO:0000324">
    <property type="term" value="C:fungal-type vacuole"/>
    <property type="evidence" value="ECO:0007669"/>
    <property type="project" value="TreeGrafter"/>
</dbReference>
<evidence type="ECO:0000256" key="7">
    <source>
        <dbReference type="ARBA" id="ARBA00023295"/>
    </source>
</evidence>
<dbReference type="PRINTS" id="PR00736">
    <property type="entry name" value="GLHYDRLASE15"/>
</dbReference>
<dbReference type="EC" id="3.2.1.3" evidence="9"/>
<protein>
    <recommendedName>
        <fullName evidence="9">Glucoamylase</fullName>
        <ecNumber evidence="9">3.2.1.3</ecNumber>
    </recommendedName>
    <alternativeName>
        <fullName evidence="9">1,4-alpha-D-glucan glucohydrolase</fullName>
    </alternativeName>
    <alternativeName>
        <fullName evidence="9">Glucan 1,4-alpha-glucosidase</fullName>
    </alternativeName>
</protein>
<evidence type="ECO:0000256" key="4">
    <source>
        <dbReference type="ARBA" id="ARBA00022801"/>
    </source>
</evidence>
<dbReference type="Pfam" id="PF00723">
    <property type="entry name" value="Glyco_hydro_15"/>
    <property type="match status" value="1"/>
</dbReference>
<evidence type="ECO:0000259" key="13">
    <source>
        <dbReference type="PROSITE" id="PS51166"/>
    </source>
</evidence>
<evidence type="ECO:0000256" key="1">
    <source>
        <dbReference type="ARBA" id="ARBA00001863"/>
    </source>
</evidence>
<dbReference type="HOGENOM" id="CLU_012173_1_0_1"/>
<dbReference type="FunCoup" id="G4TUZ2">
    <property type="interactions" value="51"/>
</dbReference>
<feature type="domain" description="CBM20" evidence="13">
    <location>
        <begin position="495"/>
        <end position="596"/>
    </location>
</feature>
<dbReference type="AlphaFoldDB" id="G4TUZ2"/>
<dbReference type="eggNOG" id="ENOG502QPM2">
    <property type="taxonomic scope" value="Eukaryota"/>
</dbReference>
<dbReference type="Gene3D" id="1.50.10.10">
    <property type="match status" value="1"/>
</dbReference>
<evidence type="ECO:0000256" key="12">
    <source>
        <dbReference type="SAM" id="SignalP"/>
    </source>
</evidence>
<evidence type="ECO:0000256" key="2">
    <source>
        <dbReference type="ARBA" id="ARBA00006188"/>
    </source>
</evidence>
<feature type="chain" id="PRO_5003468817" description="Glucoamylase" evidence="12">
    <location>
        <begin position="21"/>
        <end position="596"/>
    </location>
</feature>
<feature type="active site" description="Proton donor" evidence="10">
    <location>
        <position position="214"/>
    </location>
</feature>
<evidence type="ECO:0000313" key="14">
    <source>
        <dbReference type="EMBL" id="CCA75132.1"/>
    </source>
</evidence>
<dbReference type="OrthoDB" id="6123450at2759"/>
<evidence type="ECO:0000313" key="15">
    <source>
        <dbReference type="Proteomes" id="UP000007148"/>
    </source>
</evidence>
<keyword evidence="6 9" id="KW-0119">Carbohydrate metabolism</keyword>
<keyword evidence="8 9" id="KW-0624">Polysaccharide degradation</keyword>
<evidence type="ECO:0000256" key="6">
    <source>
        <dbReference type="ARBA" id="ARBA00023277"/>
    </source>
</evidence>
<dbReference type="PIRSF" id="PIRSF001031">
    <property type="entry name" value="Glu-a-glcsd_SBD"/>
    <property type="match status" value="1"/>
</dbReference>
<dbReference type="InterPro" id="IPR008291">
    <property type="entry name" value="Glucoamylase_SBD"/>
</dbReference>
<accession>G4TUZ2</accession>
<keyword evidence="15" id="KW-1185">Reference proteome</keyword>
<dbReference type="InterPro" id="IPR011613">
    <property type="entry name" value="GH15-like"/>
</dbReference>
<dbReference type="Proteomes" id="UP000007148">
    <property type="component" value="Unassembled WGS sequence"/>
</dbReference>
<dbReference type="InterPro" id="IPR012341">
    <property type="entry name" value="6hp_glycosidase-like_sf"/>
</dbReference>
<evidence type="ECO:0000256" key="11">
    <source>
        <dbReference type="PIRSR" id="PIRSR001031-2"/>
    </source>
</evidence>
<dbReference type="InterPro" id="IPR013784">
    <property type="entry name" value="Carb-bd-like_fold"/>
</dbReference>